<organism evidence="3 4">
    <name type="scientific">Capnocytophaga felis</name>
    <dbReference type="NCBI Taxonomy" id="2267611"/>
    <lineage>
        <taxon>Bacteria</taxon>
        <taxon>Pseudomonadati</taxon>
        <taxon>Bacteroidota</taxon>
        <taxon>Flavobacteriia</taxon>
        <taxon>Flavobacteriales</taxon>
        <taxon>Flavobacteriaceae</taxon>
        <taxon>Capnocytophaga</taxon>
    </lineage>
</organism>
<dbReference type="RefSeq" id="WP_155285075.1">
    <property type="nucleotide sequence ID" value="NZ_BLBC01000011.1"/>
</dbReference>
<dbReference type="PANTHER" id="PTHR35535">
    <property type="entry name" value="HEAT SHOCK PROTEIN HSLJ"/>
    <property type="match status" value="1"/>
</dbReference>
<name>A0A5M4BA13_9FLAO</name>
<dbReference type="Pfam" id="PF03724">
    <property type="entry name" value="META"/>
    <property type="match status" value="2"/>
</dbReference>
<evidence type="ECO:0000259" key="1">
    <source>
        <dbReference type="Pfam" id="PF03724"/>
    </source>
</evidence>
<dbReference type="Proteomes" id="UP000398217">
    <property type="component" value="Unassembled WGS sequence"/>
</dbReference>
<evidence type="ECO:0000313" key="4">
    <source>
        <dbReference type="Proteomes" id="UP000398217"/>
    </source>
</evidence>
<dbReference type="PROSITE" id="PS51257">
    <property type="entry name" value="PROKAR_LIPOPROTEIN"/>
    <property type="match status" value="1"/>
</dbReference>
<protein>
    <recommendedName>
        <fullName evidence="5">META domain-containing protein</fullName>
    </recommendedName>
</protein>
<dbReference type="InterPro" id="IPR025485">
    <property type="entry name" value="DUF4377"/>
</dbReference>
<dbReference type="InterPro" id="IPR005184">
    <property type="entry name" value="DUF306_Meta_HslJ"/>
</dbReference>
<feature type="domain" description="DUF306" evidence="1">
    <location>
        <begin position="116"/>
        <end position="218"/>
    </location>
</feature>
<dbReference type="PANTHER" id="PTHR35535:SF1">
    <property type="entry name" value="HEAT SHOCK PROTEIN HSLJ"/>
    <property type="match status" value="1"/>
</dbReference>
<evidence type="ECO:0000259" key="2">
    <source>
        <dbReference type="Pfam" id="PF14302"/>
    </source>
</evidence>
<comment type="caution">
    <text evidence="3">The sequence shown here is derived from an EMBL/GenBank/DDBJ whole genome shotgun (WGS) entry which is preliminary data.</text>
</comment>
<dbReference type="InterPro" id="IPR038670">
    <property type="entry name" value="HslJ-like_sf"/>
</dbReference>
<dbReference type="Gene3D" id="2.40.128.270">
    <property type="match status" value="2"/>
</dbReference>
<dbReference type="EMBL" id="BLBC01000011">
    <property type="protein sequence ID" value="GET46443.1"/>
    <property type="molecule type" value="Genomic_DNA"/>
</dbReference>
<feature type="domain" description="DUF306" evidence="1">
    <location>
        <begin position="228"/>
        <end position="332"/>
    </location>
</feature>
<gene>
    <name evidence="3" type="ORF">RCZ01_17450</name>
</gene>
<evidence type="ECO:0008006" key="5">
    <source>
        <dbReference type="Google" id="ProtNLM"/>
    </source>
</evidence>
<dbReference type="OrthoDB" id="880459at2"/>
<dbReference type="AlphaFoldDB" id="A0A5M4BA13"/>
<sequence length="336" mass="38089">MKLKYILFLAIGGTILACSTPKEQIYWVNSTKADCNAETEKMQCLQVSKNEDLNNAEWELLYIPIENFNFEEGFFKKIQVKETQLDSKNIAADVPSVKYTMIKEIEKQKDMTFDLHGNWTLEKLDGSQVTQSLKPNLNIHLQEKKINGIGGCNNYFGAITELSQNTIQFGKIGATKKLCTEDNIEMAYFTALSEVRAFKVNDGKLILLDASGNEKLIFSSKILIDERLQNVWKAVRIGGKSIEKKENTPSLRINLEEMNIDGNDSCNGYFASIEEFTQEKILFGDIATTAKLCSEMETAHRYNEAMVKVATYKLNETNLIFYDINGKELIAFIKGE</sequence>
<accession>A0A5M4BA13</accession>
<proteinExistence type="predicted"/>
<evidence type="ECO:0000313" key="3">
    <source>
        <dbReference type="EMBL" id="GET46443.1"/>
    </source>
</evidence>
<dbReference type="InterPro" id="IPR053147">
    <property type="entry name" value="Hsp_HslJ-like"/>
</dbReference>
<keyword evidence="4" id="KW-1185">Reference proteome</keyword>
<feature type="domain" description="DUF4377" evidence="2">
    <location>
        <begin position="27"/>
        <end position="107"/>
    </location>
</feature>
<reference evidence="4" key="1">
    <citation type="journal article" date="2020" name="Int. J. Syst. Evol. Microbiol.">
        <title>Capnocytophaga felis sp. nov. isolated from the feline oral cavity.</title>
        <authorList>
            <person name="Suzuki M."/>
            <person name="Umeda K."/>
            <person name="Kimura M."/>
            <person name="Imaoka K."/>
            <person name="Morikawa S."/>
            <person name="Maeda K."/>
        </authorList>
    </citation>
    <scope>NUCLEOTIDE SEQUENCE [LARGE SCALE GENOMIC DNA]</scope>
    <source>
        <strain evidence="4">KC07070</strain>
    </source>
</reference>
<dbReference type="Pfam" id="PF14302">
    <property type="entry name" value="DUF4377"/>
    <property type="match status" value="1"/>
</dbReference>